<proteinExistence type="predicted"/>
<sequence>MLAKQPNVEAIEEHQSPATNFPTPNFRAPSFQQPNNMGLSKEFTCNACGDDGDTSSYNCSIHQYDLYAECTDLVTRAKRKDHEHPHIVLFPDARIEPDLTCQESIAKGCWCYYCTDCDYGTRLDCVEDEAMEASVDNGGDETEDIGLMMMMYQFMHVTNSEIEEITI</sequence>
<dbReference type="AlphaFoldDB" id="A0A059BAJ9"/>
<dbReference type="SUPFAM" id="SSF57889">
    <property type="entry name" value="Cysteine-rich domain"/>
    <property type="match status" value="1"/>
</dbReference>
<reference evidence="2" key="1">
    <citation type="submission" date="2013-07" db="EMBL/GenBank/DDBJ databases">
        <title>The genome of Eucalyptus grandis.</title>
        <authorList>
            <person name="Schmutz J."/>
            <person name="Hayes R."/>
            <person name="Myburg A."/>
            <person name="Tuskan G."/>
            <person name="Grattapaglia D."/>
            <person name="Rokhsar D.S."/>
        </authorList>
    </citation>
    <scope>NUCLEOTIDE SEQUENCE</scope>
    <source>
        <tissue evidence="2">Leaf extractions</tissue>
    </source>
</reference>
<evidence type="ECO:0000256" key="1">
    <source>
        <dbReference type="SAM" id="MobiDB-lite"/>
    </source>
</evidence>
<dbReference type="EMBL" id="KK198759">
    <property type="protein sequence ID" value="KCW63143.1"/>
    <property type="molecule type" value="Genomic_DNA"/>
</dbReference>
<accession>A0A059BAJ9</accession>
<evidence type="ECO:0008006" key="3">
    <source>
        <dbReference type="Google" id="ProtNLM"/>
    </source>
</evidence>
<protein>
    <recommendedName>
        <fullName evidence="3">DC1 domain-containing protein</fullName>
    </recommendedName>
</protein>
<organism evidence="2">
    <name type="scientific">Eucalyptus grandis</name>
    <name type="common">Flooded gum</name>
    <dbReference type="NCBI Taxonomy" id="71139"/>
    <lineage>
        <taxon>Eukaryota</taxon>
        <taxon>Viridiplantae</taxon>
        <taxon>Streptophyta</taxon>
        <taxon>Embryophyta</taxon>
        <taxon>Tracheophyta</taxon>
        <taxon>Spermatophyta</taxon>
        <taxon>Magnoliopsida</taxon>
        <taxon>eudicotyledons</taxon>
        <taxon>Gunneridae</taxon>
        <taxon>Pentapetalae</taxon>
        <taxon>rosids</taxon>
        <taxon>malvids</taxon>
        <taxon>Myrtales</taxon>
        <taxon>Myrtaceae</taxon>
        <taxon>Myrtoideae</taxon>
        <taxon>Eucalypteae</taxon>
        <taxon>Eucalyptus</taxon>
    </lineage>
</organism>
<dbReference type="PANTHER" id="PTHR46288:SF77">
    <property type="entry name" value="DC1 DOMAIN-CONTAINING PROTEIN"/>
    <property type="match status" value="1"/>
</dbReference>
<gene>
    <name evidence="2" type="ORF">EUGRSUZ_G00755</name>
</gene>
<dbReference type="InParanoid" id="A0A059BAJ9"/>
<dbReference type="InterPro" id="IPR046349">
    <property type="entry name" value="C1-like_sf"/>
</dbReference>
<name>A0A059BAJ9_EUCGR</name>
<feature type="region of interest" description="Disordered" evidence="1">
    <location>
        <begin position="1"/>
        <end position="25"/>
    </location>
</feature>
<dbReference type="Gramene" id="KCW63143">
    <property type="protein sequence ID" value="KCW63143"/>
    <property type="gene ID" value="EUGRSUZ_G00755"/>
</dbReference>
<evidence type="ECO:0000313" key="2">
    <source>
        <dbReference type="EMBL" id="KCW63143.1"/>
    </source>
</evidence>
<dbReference type="PANTHER" id="PTHR46288">
    <property type="entry name" value="PHORBOL-ESTER/DAG-TYPE DOMAIN-CONTAINING PROTEIN"/>
    <property type="match status" value="1"/>
</dbReference>